<dbReference type="PROSITE" id="PS50011">
    <property type="entry name" value="PROTEIN_KINASE_DOM"/>
    <property type="match status" value="1"/>
</dbReference>
<feature type="domain" description="Protein kinase" evidence="1">
    <location>
        <begin position="1"/>
        <end position="299"/>
    </location>
</feature>
<dbReference type="Proteomes" id="UP000521943">
    <property type="component" value="Unassembled WGS sequence"/>
</dbReference>
<dbReference type="EMBL" id="JACGCI010000244">
    <property type="protein sequence ID" value="KAF6741439.1"/>
    <property type="molecule type" value="Genomic_DNA"/>
</dbReference>
<keyword evidence="3" id="KW-1185">Reference proteome</keyword>
<dbReference type="GO" id="GO:0004674">
    <property type="term" value="F:protein serine/threonine kinase activity"/>
    <property type="evidence" value="ECO:0007669"/>
    <property type="project" value="TreeGrafter"/>
</dbReference>
<accession>A0A8H6LT96</accession>
<evidence type="ECO:0000313" key="2">
    <source>
        <dbReference type="EMBL" id="KAF6741439.1"/>
    </source>
</evidence>
<evidence type="ECO:0000313" key="3">
    <source>
        <dbReference type="Proteomes" id="UP000521943"/>
    </source>
</evidence>
<proteinExistence type="predicted"/>
<dbReference type="PIRSF" id="PIRSF000654">
    <property type="entry name" value="Integrin-linked_kinase"/>
    <property type="match status" value="1"/>
</dbReference>
<gene>
    <name evidence="2" type="ORF">DFP72DRAFT_1083893</name>
</gene>
<dbReference type="InterPro" id="IPR011009">
    <property type="entry name" value="Kinase-like_dom_sf"/>
</dbReference>
<protein>
    <submittedName>
        <fullName evidence="2">Kinase-like domain-containing protein</fullName>
    </submittedName>
</protein>
<dbReference type="InterPro" id="IPR000719">
    <property type="entry name" value="Prot_kinase_dom"/>
</dbReference>
<dbReference type="OrthoDB" id="26722at2759"/>
<dbReference type="Gene3D" id="1.10.510.10">
    <property type="entry name" value="Transferase(Phosphotransferase) domain 1"/>
    <property type="match status" value="1"/>
</dbReference>
<dbReference type="InterPro" id="IPR051681">
    <property type="entry name" value="Ser/Thr_Kinases-Pseudokinases"/>
</dbReference>
<dbReference type="SUPFAM" id="SSF56112">
    <property type="entry name" value="Protein kinase-like (PK-like)"/>
    <property type="match status" value="1"/>
</dbReference>
<dbReference type="PANTHER" id="PTHR44329">
    <property type="entry name" value="SERINE/THREONINE-PROTEIN KINASE TNNI3K-RELATED"/>
    <property type="match status" value="1"/>
</dbReference>
<dbReference type="GO" id="GO:0005524">
    <property type="term" value="F:ATP binding"/>
    <property type="evidence" value="ECO:0007669"/>
    <property type="project" value="InterPro"/>
</dbReference>
<dbReference type="AlphaFoldDB" id="A0A8H6LT96"/>
<keyword evidence="2" id="KW-0808">Transferase</keyword>
<name>A0A8H6LT96_9AGAR</name>
<sequence length="312" mass="34080">MIPPQILIHSDSISLSKDTCHVTGRADIYHGQHKGRLVACKRLRRVAQNGRRDVCEEAAQAIREGLMSLRCQGPGILPFHGIHLREEGQQSPALYLVTRYQVSGTVVDYLLSDESANRLLLIRDIVQGLGFLHDVGIVHGDINPDNILVDASGHALLGSFGHARLLSDGPVDISKCRPRRPVGAVAYQPPEYLEAVLKDTLLIPSIAADIYSLGCLAYKLFVGRSPFCDIAPKLLPCIRDCHIMTAVAGGRQPTKPNASDPAFTSNGLTHEVWTLIEECWDRNCQNRPSADAIAKRAVLTAIPDGRHSLSPE</sequence>
<evidence type="ECO:0000259" key="1">
    <source>
        <dbReference type="PROSITE" id="PS50011"/>
    </source>
</evidence>
<keyword evidence="2" id="KW-0418">Kinase</keyword>
<dbReference type="Pfam" id="PF00069">
    <property type="entry name" value="Pkinase"/>
    <property type="match status" value="1"/>
</dbReference>
<organism evidence="2 3">
    <name type="scientific">Ephemerocybe angulata</name>
    <dbReference type="NCBI Taxonomy" id="980116"/>
    <lineage>
        <taxon>Eukaryota</taxon>
        <taxon>Fungi</taxon>
        <taxon>Dikarya</taxon>
        <taxon>Basidiomycota</taxon>
        <taxon>Agaricomycotina</taxon>
        <taxon>Agaricomycetes</taxon>
        <taxon>Agaricomycetidae</taxon>
        <taxon>Agaricales</taxon>
        <taxon>Agaricineae</taxon>
        <taxon>Psathyrellaceae</taxon>
        <taxon>Ephemerocybe</taxon>
    </lineage>
</organism>
<comment type="caution">
    <text evidence="2">The sequence shown here is derived from an EMBL/GenBank/DDBJ whole genome shotgun (WGS) entry which is preliminary data.</text>
</comment>
<reference evidence="2 3" key="1">
    <citation type="submission" date="2020-07" db="EMBL/GenBank/DDBJ databases">
        <title>Comparative genomics of pyrophilous fungi reveals a link between fire events and developmental genes.</title>
        <authorList>
            <consortium name="DOE Joint Genome Institute"/>
            <person name="Steindorff A.S."/>
            <person name="Carver A."/>
            <person name="Calhoun S."/>
            <person name="Stillman K."/>
            <person name="Liu H."/>
            <person name="Lipzen A."/>
            <person name="Pangilinan J."/>
            <person name="Labutti K."/>
            <person name="Bruns T.D."/>
            <person name="Grigoriev I.V."/>
        </authorList>
    </citation>
    <scope>NUCLEOTIDE SEQUENCE [LARGE SCALE GENOMIC DNA]</scope>
    <source>
        <strain evidence="2 3">CBS 144469</strain>
    </source>
</reference>